<dbReference type="SUPFAM" id="SSF81665">
    <property type="entry name" value="Calcium ATPase, transmembrane domain M"/>
    <property type="match status" value="1"/>
</dbReference>
<evidence type="ECO:0000256" key="9">
    <source>
        <dbReference type="ARBA" id="ARBA00022989"/>
    </source>
</evidence>
<dbReference type="PANTHER" id="PTHR24092:SF150">
    <property type="entry name" value="PHOSPHOLIPID-TRANSPORTING ATPASE"/>
    <property type="match status" value="1"/>
</dbReference>
<dbReference type="Pfam" id="PF16209">
    <property type="entry name" value="PhoLip_ATPase_N"/>
    <property type="match status" value="1"/>
</dbReference>
<feature type="binding site" evidence="13">
    <location>
        <position position="757"/>
    </location>
    <ligand>
        <name>ATP</name>
        <dbReference type="ChEBI" id="CHEBI:30616"/>
    </ligand>
</feature>
<organism evidence="19 20">
    <name type="scientific">Blomia tropicalis</name>
    <name type="common">Mite</name>
    <dbReference type="NCBI Taxonomy" id="40697"/>
    <lineage>
        <taxon>Eukaryota</taxon>
        <taxon>Metazoa</taxon>
        <taxon>Ecdysozoa</taxon>
        <taxon>Arthropoda</taxon>
        <taxon>Chelicerata</taxon>
        <taxon>Arachnida</taxon>
        <taxon>Acari</taxon>
        <taxon>Acariformes</taxon>
        <taxon>Sarcoptiformes</taxon>
        <taxon>Astigmata</taxon>
        <taxon>Glycyphagoidea</taxon>
        <taxon>Echimyopodidae</taxon>
        <taxon>Blomia</taxon>
    </lineage>
</organism>
<feature type="region of interest" description="Disordered" evidence="16">
    <location>
        <begin position="42"/>
        <end position="76"/>
    </location>
</feature>
<feature type="binding site" evidence="13">
    <location>
        <position position="1016"/>
    </location>
    <ligand>
        <name>ATP</name>
        <dbReference type="ChEBI" id="CHEBI:30616"/>
    </ligand>
</feature>
<dbReference type="EMBL" id="JAPWDV010000001">
    <property type="protein sequence ID" value="KAJ6224151.1"/>
    <property type="molecule type" value="Genomic_DNA"/>
</dbReference>
<feature type="transmembrane region" description="Helical" evidence="15">
    <location>
        <begin position="1260"/>
        <end position="1284"/>
    </location>
</feature>
<keyword evidence="7 14" id="KW-0460">Magnesium</keyword>
<comment type="cofactor">
    <cofactor evidence="14">
        <name>Mg(2+)</name>
        <dbReference type="ChEBI" id="CHEBI:18420"/>
    </cofactor>
</comment>
<dbReference type="Proteomes" id="UP001142055">
    <property type="component" value="Chromosome 1"/>
</dbReference>
<dbReference type="PRINTS" id="PR00119">
    <property type="entry name" value="CATATPASE"/>
</dbReference>
<dbReference type="InterPro" id="IPR018303">
    <property type="entry name" value="ATPase_P-typ_P_site"/>
</dbReference>
<dbReference type="GO" id="GO:0045332">
    <property type="term" value="P:phospholipid translocation"/>
    <property type="evidence" value="ECO:0007669"/>
    <property type="project" value="TreeGrafter"/>
</dbReference>
<feature type="binding site" evidence="13">
    <location>
        <position position="987"/>
    </location>
    <ligand>
        <name>ATP</name>
        <dbReference type="ChEBI" id="CHEBI:30616"/>
    </ligand>
</feature>
<dbReference type="GO" id="GO:0005524">
    <property type="term" value="F:ATP binding"/>
    <property type="evidence" value="ECO:0007669"/>
    <property type="project" value="UniProtKB-UniRule"/>
</dbReference>
<gene>
    <name evidence="19" type="ORF">RDWZM_002696</name>
</gene>
<feature type="compositionally biased region" description="Polar residues" evidence="16">
    <location>
        <begin position="220"/>
        <end position="238"/>
    </location>
</feature>
<feature type="transmembrane region" description="Helical" evidence="15">
    <location>
        <begin position="1186"/>
        <end position="1208"/>
    </location>
</feature>
<dbReference type="FunFam" id="3.40.1110.10:FF:000126">
    <property type="entry name" value="Phospholipid-transporting ATPase"/>
    <property type="match status" value="1"/>
</dbReference>
<evidence type="ECO:0000313" key="19">
    <source>
        <dbReference type="EMBL" id="KAJ6224151.1"/>
    </source>
</evidence>
<dbReference type="Pfam" id="PF16212">
    <property type="entry name" value="PhoLip_ATPase_C"/>
    <property type="match status" value="1"/>
</dbReference>
<evidence type="ECO:0000256" key="7">
    <source>
        <dbReference type="ARBA" id="ARBA00022842"/>
    </source>
</evidence>
<feature type="transmembrane region" description="Helical" evidence="15">
    <location>
        <begin position="1150"/>
        <end position="1171"/>
    </location>
</feature>
<keyword evidence="5 13" id="KW-0547">Nucleotide-binding</keyword>
<dbReference type="GO" id="GO:0000287">
    <property type="term" value="F:magnesium ion binding"/>
    <property type="evidence" value="ECO:0007669"/>
    <property type="project" value="UniProtKB-UniRule"/>
</dbReference>
<evidence type="ECO:0000256" key="11">
    <source>
        <dbReference type="ARBA" id="ARBA00034036"/>
    </source>
</evidence>
<sequence>MYDYELEQIITDRTWRSRITGRNSNRTSDGNQSTIESFSISNNIEPNNHYDHTTSSSTNVVDESSQRPSSSSIGWSRSVTPQIRSLIQDGAESLNQLPLLPLRTTTLIRSSIIKQDSYNRPKPLVSQQSFDLSTNSSIKIRNRINDLIETHQTLNLQQKRSPQQLRLKTTVEEGEEEEESEYIDDNTLYDNFGDFGDCGERRFMSPHIEMKRLNDEQEEQSSTALNVDPNNDQQTSRSAAVADAANDDGTSSTSALCHRQKTAPPRSLSGRSRSGTSHQINNRFVYVLGGHHHHNHKAFLNNSIMTAKYNVLTFLPKFLFEQFRRYSNIFFLFIALMQQIPNVSPTGRYTTAVPLAFIMMVSAIKEMFEDIKRHRADNLVNGTETEIFDRQSCSIVKKNWKDIAVGDIVLVKQDSFFPSDLVLISSHEPNGLCYIETSNLDGETNLKARSSLKGTDELCSNSVSSSNGNKEIDLQMLIKSPLMDAVIECDPPNKMLYEFYGKLSMKSMEYPIGPENILLRGAKMRNTEWAIGVAIYTGHETKLMMNSMAQAPLKQSHVEISTNRQILALLGILMVICLISAGASVWWISNNSNHWYIAELQTQASSNFFLILLTFIILYNNLIPISLQVTLEMVRFIQAHFINCDLEMYCEDTDTPAMARTSNLNEELGQVRYILSDKTGTLTRNVMEFKKCSISDRIYDEKKFYRLIEIIRKKEDDWVKIREFLILLSVCHTVIPEPTKNVENGSRFTYTASSPDEAALVKGAQKIGFEFLQRTPTQVLIDAMGTIEKYEILNVLEFNSDRKRMSVIVRTPSNKLKLYIKGADSIIQKRLCEQSQQEYNKLEVALTTFATDGLRTLCTAYVDLSEDYYNDWLKRYNKALLMSKTEKSKHVDGKSRQECIDELMSEIESGCRLLKNAQATESYHVVNENSLDLTRESIAVAETKIKNYPDNFTLIIDSKSLHYALLPQLQQSFMDVALRCRSVICCRVSPAQKAEIVNAVKKSTKTITLAIGDGANDVAMIRAANVGVGISGQEGLQAVYSSDYSIAQFRFLARLLLVHGSWSHSRVCKLILYSFYKNIALYVIELWFASISAWSGQAIFERWSLSMYNVLFTAAPPLAIGLFDRICSAEIMLNNPELYREQWNTFSIKLFWLWILSAIWHSLVLFWLTYFSLNHDTLWANGKADGGYLCFGNILYTFVVVTVCLKAALETSCWTIVTHISIWGSIILWFVFVIIYSRMWPTIPIGADMASMDSIIFSSWLFWLGMAIIPLTALLIDVVVKLILRTCFKSLADKITELELSKQYQQQPTIGERARLLMNNILPISPSANNTSIGNEQIGQSSSTGLSASQTLNPLPAVDGEVPCLSEQQQRHTGTQFLRSEYARSRYGSSDVEIDVQHGYSFSQEEGTHPDLSQSNVIRMYNTRI</sequence>
<feature type="compositionally biased region" description="Low complexity" evidence="16">
    <location>
        <begin position="66"/>
        <end position="76"/>
    </location>
</feature>
<evidence type="ECO:0000256" key="16">
    <source>
        <dbReference type="SAM" id="MobiDB-lite"/>
    </source>
</evidence>
<dbReference type="OMA" id="YDDWYMV"/>
<comment type="subcellular location">
    <subcellularLocation>
        <location evidence="1 15">Membrane</location>
        <topology evidence="1 15">Multi-pass membrane protein</topology>
    </subcellularLocation>
</comment>
<feature type="binding site" evidence="13">
    <location>
        <position position="1017"/>
    </location>
    <ligand>
        <name>ATP</name>
        <dbReference type="ChEBI" id="CHEBI:30616"/>
    </ligand>
</feature>
<evidence type="ECO:0000256" key="15">
    <source>
        <dbReference type="RuleBase" id="RU362033"/>
    </source>
</evidence>
<dbReference type="SUPFAM" id="SSF81660">
    <property type="entry name" value="Metal cation-transporting ATPase, ATP-binding domain N"/>
    <property type="match status" value="1"/>
</dbReference>
<feature type="compositionally biased region" description="Polar residues" evidence="16">
    <location>
        <begin position="53"/>
        <end position="63"/>
    </location>
</feature>
<keyword evidence="8 15" id="KW-1278">Translocase</keyword>
<dbReference type="InterPro" id="IPR032630">
    <property type="entry name" value="P_typ_ATPase_c"/>
</dbReference>
<comment type="caution">
    <text evidence="19">The sequence shown here is derived from an EMBL/GenBank/DDBJ whole genome shotgun (WGS) entry which is preliminary data.</text>
</comment>
<dbReference type="InterPro" id="IPR023298">
    <property type="entry name" value="ATPase_P-typ_TM_dom_sf"/>
</dbReference>
<keyword evidence="4 14" id="KW-0479">Metal-binding</keyword>
<feature type="binding site" evidence="14">
    <location>
        <position position="1017"/>
    </location>
    <ligand>
        <name>Mg(2+)</name>
        <dbReference type="ChEBI" id="CHEBI:18420"/>
    </ligand>
</feature>
<dbReference type="EC" id="7.6.2.1" evidence="15"/>
<dbReference type="InterPro" id="IPR036412">
    <property type="entry name" value="HAD-like_sf"/>
</dbReference>
<evidence type="ECO:0000256" key="2">
    <source>
        <dbReference type="ARBA" id="ARBA00008109"/>
    </source>
</evidence>
<dbReference type="InterPro" id="IPR023214">
    <property type="entry name" value="HAD_sf"/>
</dbReference>
<dbReference type="InterPro" id="IPR032631">
    <property type="entry name" value="P-type_ATPase_N"/>
</dbReference>
<feature type="binding site" evidence="13">
    <location>
        <position position="679"/>
    </location>
    <ligand>
        <name>ATP</name>
        <dbReference type="ChEBI" id="CHEBI:30616"/>
    </ligand>
</feature>
<feature type="binding site" evidence="14">
    <location>
        <position position="679"/>
    </location>
    <ligand>
        <name>Mg(2+)</name>
        <dbReference type="ChEBI" id="CHEBI:18420"/>
    </ligand>
</feature>
<keyword evidence="20" id="KW-1185">Reference proteome</keyword>
<feature type="compositionally biased region" description="Acidic residues" evidence="16">
    <location>
        <begin position="172"/>
        <end position="181"/>
    </location>
</feature>
<evidence type="ECO:0000256" key="5">
    <source>
        <dbReference type="ARBA" id="ARBA00022741"/>
    </source>
</evidence>
<evidence type="ECO:0000256" key="13">
    <source>
        <dbReference type="PIRSR" id="PIRSR606539-2"/>
    </source>
</evidence>
<evidence type="ECO:0000256" key="6">
    <source>
        <dbReference type="ARBA" id="ARBA00022840"/>
    </source>
</evidence>
<evidence type="ECO:0000256" key="10">
    <source>
        <dbReference type="ARBA" id="ARBA00023136"/>
    </source>
</evidence>
<evidence type="ECO:0000256" key="3">
    <source>
        <dbReference type="ARBA" id="ARBA00022692"/>
    </source>
</evidence>
<dbReference type="InterPro" id="IPR023299">
    <property type="entry name" value="ATPase_P-typ_cyto_dom_N"/>
</dbReference>
<feature type="binding site" evidence="14">
    <location>
        <position position="677"/>
    </location>
    <ligand>
        <name>Mg(2+)</name>
        <dbReference type="ChEBI" id="CHEBI:18420"/>
    </ligand>
</feature>
<feature type="binding site" evidence="13">
    <location>
        <position position="993"/>
    </location>
    <ligand>
        <name>ATP</name>
        <dbReference type="ChEBI" id="CHEBI:30616"/>
    </ligand>
</feature>
<feature type="active site" description="4-aspartylphosphate intermediate" evidence="12">
    <location>
        <position position="677"/>
    </location>
</feature>
<feature type="transmembrane region" description="Helical" evidence="15">
    <location>
        <begin position="1220"/>
        <end position="1240"/>
    </location>
</feature>
<dbReference type="CDD" id="cd02073">
    <property type="entry name" value="P-type_ATPase_APLT_Dnf-like"/>
    <property type="match status" value="1"/>
</dbReference>
<dbReference type="GO" id="GO:0140326">
    <property type="term" value="F:ATPase-coupled intramembrane lipid transporter activity"/>
    <property type="evidence" value="ECO:0007669"/>
    <property type="project" value="UniProtKB-EC"/>
</dbReference>
<feature type="binding site" evidence="13">
    <location>
        <position position="677"/>
    </location>
    <ligand>
        <name>ATP</name>
        <dbReference type="ChEBI" id="CHEBI:30616"/>
    </ligand>
</feature>
<evidence type="ECO:0000256" key="1">
    <source>
        <dbReference type="ARBA" id="ARBA00004141"/>
    </source>
</evidence>
<feature type="binding site" evidence="13">
    <location>
        <position position="821"/>
    </location>
    <ligand>
        <name>ATP</name>
        <dbReference type="ChEBI" id="CHEBI:30616"/>
    </ligand>
</feature>
<dbReference type="Pfam" id="PF13246">
    <property type="entry name" value="Cation_ATPase"/>
    <property type="match status" value="1"/>
</dbReference>
<dbReference type="GO" id="GO:0016887">
    <property type="term" value="F:ATP hydrolysis activity"/>
    <property type="evidence" value="ECO:0007669"/>
    <property type="project" value="InterPro"/>
</dbReference>
<evidence type="ECO:0000259" key="17">
    <source>
        <dbReference type="Pfam" id="PF16209"/>
    </source>
</evidence>
<dbReference type="SUPFAM" id="SSF56784">
    <property type="entry name" value="HAD-like"/>
    <property type="match status" value="1"/>
</dbReference>
<feature type="binding site" evidence="14">
    <location>
        <position position="1013"/>
    </location>
    <ligand>
        <name>Mg(2+)</name>
        <dbReference type="ChEBI" id="CHEBI:18420"/>
    </ligand>
</feature>
<feature type="domain" description="P-type ATPase C-terminal" evidence="18">
    <location>
        <begin position="1040"/>
        <end position="1289"/>
    </location>
</feature>
<proteinExistence type="inferred from homology"/>
<dbReference type="Gene3D" id="2.70.150.10">
    <property type="entry name" value="Calcium-transporting ATPase, cytoplasmic transduction domain A"/>
    <property type="match status" value="1"/>
</dbReference>
<comment type="similarity">
    <text evidence="2 15">Belongs to the cation transport ATPase (P-type) (TC 3.A.3) family. Type IV subfamily.</text>
</comment>
<feature type="region of interest" description="Disordered" evidence="16">
    <location>
        <begin position="159"/>
        <end position="181"/>
    </location>
</feature>
<dbReference type="InterPro" id="IPR001757">
    <property type="entry name" value="P_typ_ATPase"/>
</dbReference>
<protein>
    <recommendedName>
        <fullName evidence="15">Phospholipid-transporting ATPase</fullName>
        <ecNumber evidence="15">7.6.2.1</ecNumber>
    </recommendedName>
</protein>
<feature type="binding site" evidence="13">
    <location>
        <position position="855"/>
    </location>
    <ligand>
        <name>ATP</name>
        <dbReference type="ChEBI" id="CHEBI:30616"/>
    </ligand>
</feature>
<feature type="binding site" evidence="13">
    <location>
        <position position="798"/>
    </location>
    <ligand>
        <name>ATP</name>
        <dbReference type="ChEBI" id="CHEBI:30616"/>
    </ligand>
</feature>
<keyword evidence="3 15" id="KW-0812">Transmembrane</keyword>
<evidence type="ECO:0000256" key="4">
    <source>
        <dbReference type="ARBA" id="ARBA00022723"/>
    </source>
</evidence>
<feature type="domain" description="P-type ATPase N-terminal" evidence="17">
    <location>
        <begin position="292"/>
        <end position="351"/>
    </location>
</feature>
<evidence type="ECO:0000256" key="12">
    <source>
        <dbReference type="PIRSR" id="PIRSR606539-1"/>
    </source>
</evidence>
<feature type="binding site" evidence="13">
    <location>
        <position position="678"/>
    </location>
    <ligand>
        <name>ATP</name>
        <dbReference type="ChEBI" id="CHEBI:30616"/>
    </ligand>
</feature>
<name>A0A9Q0RRV3_BLOTA</name>
<feature type="transmembrane region" description="Helical" evidence="15">
    <location>
        <begin position="608"/>
        <end position="627"/>
    </location>
</feature>
<dbReference type="GO" id="GO:0005886">
    <property type="term" value="C:plasma membrane"/>
    <property type="evidence" value="ECO:0007669"/>
    <property type="project" value="TreeGrafter"/>
</dbReference>
<dbReference type="PROSITE" id="PS00154">
    <property type="entry name" value="ATPASE_E1_E2"/>
    <property type="match status" value="1"/>
</dbReference>
<dbReference type="Gene3D" id="3.40.1110.10">
    <property type="entry name" value="Calcium-transporting ATPase, cytoplasmic domain N"/>
    <property type="match status" value="1"/>
</dbReference>
<dbReference type="GO" id="GO:0005802">
    <property type="term" value="C:trans-Golgi network"/>
    <property type="evidence" value="ECO:0007669"/>
    <property type="project" value="TreeGrafter"/>
</dbReference>
<keyword evidence="10 15" id="KW-0472">Membrane</keyword>
<feature type="region of interest" description="Disordered" evidence="16">
    <location>
        <begin position="213"/>
        <end position="276"/>
    </location>
</feature>
<evidence type="ECO:0000256" key="8">
    <source>
        <dbReference type="ARBA" id="ARBA00022967"/>
    </source>
</evidence>
<keyword evidence="6 13" id="KW-0067">ATP-binding</keyword>
<dbReference type="Gene3D" id="3.40.50.1000">
    <property type="entry name" value="HAD superfamily/HAD-like"/>
    <property type="match status" value="1"/>
</dbReference>
<dbReference type="InterPro" id="IPR006539">
    <property type="entry name" value="P-type_ATPase_IV"/>
</dbReference>
<accession>A0A9Q0RRV3</accession>
<evidence type="ECO:0000259" key="18">
    <source>
        <dbReference type="Pfam" id="PF16212"/>
    </source>
</evidence>
<reference evidence="19" key="1">
    <citation type="submission" date="2022-12" db="EMBL/GenBank/DDBJ databases">
        <title>Genome assemblies of Blomia tropicalis.</title>
        <authorList>
            <person name="Cui Y."/>
        </authorList>
    </citation>
    <scope>NUCLEOTIDE SEQUENCE</scope>
    <source>
        <tissue evidence="19">Adult mites</tissue>
    </source>
</reference>
<feature type="transmembrane region" description="Helical" evidence="15">
    <location>
        <begin position="566"/>
        <end position="588"/>
    </location>
</feature>
<dbReference type="PANTHER" id="PTHR24092">
    <property type="entry name" value="PROBABLE PHOSPHOLIPID-TRANSPORTING ATPASE"/>
    <property type="match status" value="1"/>
</dbReference>
<evidence type="ECO:0000256" key="14">
    <source>
        <dbReference type="PIRSR" id="PIRSR606539-3"/>
    </source>
</evidence>
<feature type="compositionally biased region" description="Low complexity" evidence="16">
    <location>
        <begin position="266"/>
        <end position="276"/>
    </location>
</feature>
<comment type="catalytic activity">
    <reaction evidence="11 15">
        <text>ATP + H2O + phospholipidSide 1 = ADP + phosphate + phospholipidSide 2.</text>
        <dbReference type="EC" id="7.6.2.1"/>
    </reaction>
</comment>
<evidence type="ECO:0000313" key="20">
    <source>
        <dbReference type="Proteomes" id="UP001142055"/>
    </source>
</evidence>
<dbReference type="NCBIfam" id="TIGR01494">
    <property type="entry name" value="ATPase_P-type"/>
    <property type="match status" value="2"/>
</dbReference>
<dbReference type="InterPro" id="IPR008250">
    <property type="entry name" value="ATPase_P-typ_transduc_dom_A_sf"/>
</dbReference>
<dbReference type="NCBIfam" id="TIGR01652">
    <property type="entry name" value="ATPase-Plipid"/>
    <property type="match status" value="1"/>
</dbReference>
<keyword evidence="9 15" id="KW-1133">Transmembrane helix</keyword>
<dbReference type="SUPFAM" id="SSF81653">
    <property type="entry name" value="Calcium ATPase, transduction domain A"/>
    <property type="match status" value="1"/>
</dbReference>